<dbReference type="InterPro" id="IPR006127">
    <property type="entry name" value="ZnuA-like"/>
</dbReference>
<evidence type="ECO:0000313" key="5">
    <source>
        <dbReference type="EMBL" id="MDN0025098.1"/>
    </source>
</evidence>
<dbReference type="AlphaFoldDB" id="A0AAW7JGU8"/>
<protein>
    <submittedName>
        <fullName evidence="5">Zinc ABC transporter substrate-binding protein</fullName>
    </submittedName>
</protein>
<proteinExistence type="inferred from homology"/>
<dbReference type="RefSeq" id="WP_289825658.1">
    <property type="nucleotide sequence ID" value="NZ_JAUEIE010000009.1"/>
</dbReference>
<evidence type="ECO:0000313" key="4">
    <source>
        <dbReference type="EMBL" id="MDN0023222.1"/>
    </source>
</evidence>
<dbReference type="Proteomes" id="UP001168478">
    <property type="component" value="Unassembled WGS sequence"/>
</dbReference>
<organism evidence="5 7">
    <name type="scientific">Leyella lascolaii</name>
    <dbReference type="NCBI Taxonomy" id="1776379"/>
    <lineage>
        <taxon>Bacteria</taxon>
        <taxon>Pseudomonadati</taxon>
        <taxon>Bacteroidota</taxon>
        <taxon>Bacteroidia</taxon>
        <taxon>Bacteroidales</taxon>
        <taxon>Prevotellaceae</taxon>
        <taxon>Leyella</taxon>
    </lineage>
</organism>
<keyword evidence="2" id="KW-0813">Transport</keyword>
<keyword evidence="3" id="KW-0732">Signal</keyword>
<keyword evidence="6" id="KW-1185">Reference proteome</keyword>
<dbReference type="SUPFAM" id="SSF53807">
    <property type="entry name" value="Helical backbone' metal receptor"/>
    <property type="match status" value="1"/>
</dbReference>
<dbReference type="PANTHER" id="PTHR42953:SF3">
    <property type="entry name" value="HIGH-AFFINITY ZINC UPTAKE SYSTEM PROTEIN ZNUA"/>
    <property type="match status" value="1"/>
</dbReference>
<reference evidence="5" key="2">
    <citation type="submission" date="2023-08" db="EMBL/GenBank/DDBJ databases">
        <title>Identification and characterization of horizontal gene transfer across gut microbiota members of farm animals based on homology search.</title>
        <authorList>
            <person name="Schwarzerova J."/>
            <person name="Nykrynova M."/>
            <person name="Jureckova K."/>
            <person name="Cejkova D."/>
            <person name="Rychlik I."/>
        </authorList>
    </citation>
    <scope>NUCLEOTIDE SEQUENCE</scope>
    <source>
        <strain evidence="5">ET15</strain>
        <strain evidence="4">ET37</strain>
    </source>
</reference>
<evidence type="ECO:0000256" key="3">
    <source>
        <dbReference type="ARBA" id="ARBA00022729"/>
    </source>
</evidence>
<dbReference type="InterPro" id="IPR050492">
    <property type="entry name" value="Bact_metal-bind_prot9"/>
</dbReference>
<gene>
    <name evidence="4" type="ORF">QVN81_09345</name>
    <name evidence="5" type="ORF">QVN84_06130</name>
</gene>
<dbReference type="GO" id="GO:0046872">
    <property type="term" value="F:metal ion binding"/>
    <property type="evidence" value="ECO:0007669"/>
    <property type="project" value="InterPro"/>
</dbReference>
<comment type="caution">
    <text evidence="5">The sequence shown here is derived from an EMBL/GenBank/DDBJ whole genome shotgun (WGS) entry which is preliminary data.</text>
</comment>
<dbReference type="Pfam" id="PF01297">
    <property type="entry name" value="ZnuA"/>
    <property type="match status" value="1"/>
</dbReference>
<dbReference type="PANTHER" id="PTHR42953">
    <property type="entry name" value="HIGH-AFFINITY ZINC UPTAKE SYSTEM PROTEIN ZNUA-RELATED"/>
    <property type="match status" value="1"/>
</dbReference>
<accession>A0AAW7JGU8</accession>
<sequence>MLAILSVAVSCSDRRGPDAGKRVITVTIEPLRYFTERIAGDRFDVATMVPEGGNPETYEPSARQMVNLSRSVLYVKVGSIGFERTWMKKLEQNAPHAIVVDSSDGISLVKTENGIADPHTWMSTANARIIAGNIYRALVRIDKKDSIYFKKNLDSLVDSINRVDSEVRRLTEKASHRTFLIYHPVLTYYARDFGLTQIPLEEENREPSARQMQSVINRARNGRAKVFFVQKEFANGNITSVAESTGTVMTEIDPLGYDWQKEMVKVARCLR</sequence>
<evidence type="ECO:0000256" key="1">
    <source>
        <dbReference type="ARBA" id="ARBA00011028"/>
    </source>
</evidence>
<dbReference type="GO" id="GO:0030001">
    <property type="term" value="P:metal ion transport"/>
    <property type="evidence" value="ECO:0007669"/>
    <property type="project" value="InterPro"/>
</dbReference>
<dbReference type="Proteomes" id="UP001167831">
    <property type="component" value="Unassembled WGS sequence"/>
</dbReference>
<name>A0AAW7JGU8_9BACT</name>
<evidence type="ECO:0000256" key="2">
    <source>
        <dbReference type="ARBA" id="ARBA00022448"/>
    </source>
</evidence>
<evidence type="ECO:0000313" key="7">
    <source>
        <dbReference type="Proteomes" id="UP001168478"/>
    </source>
</evidence>
<dbReference type="EMBL" id="JAUEIE010000009">
    <property type="protein sequence ID" value="MDN0023222.1"/>
    <property type="molecule type" value="Genomic_DNA"/>
</dbReference>
<comment type="similarity">
    <text evidence="1">Belongs to the bacterial solute-binding protein 9 family.</text>
</comment>
<dbReference type="EMBL" id="JAUEIF010000004">
    <property type="protein sequence ID" value="MDN0025098.1"/>
    <property type="molecule type" value="Genomic_DNA"/>
</dbReference>
<reference evidence="5" key="1">
    <citation type="submission" date="2023-06" db="EMBL/GenBank/DDBJ databases">
        <authorList>
            <person name="Zeman M."/>
            <person name="Kubasova T."/>
            <person name="Jahodarova E."/>
            <person name="Nykrynova M."/>
            <person name="Rychlik I."/>
        </authorList>
    </citation>
    <scope>NUCLEOTIDE SEQUENCE</scope>
    <source>
        <strain evidence="5">ET15</strain>
        <strain evidence="4">ET37</strain>
    </source>
</reference>
<evidence type="ECO:0000313" key="6">
    <source>
        <dbReference type="Proteomes" id="UP001167831"/>
    </source>
</evidence>
<dbReference type="Gene3D" id="3.40.50.1980">
    <property type="entry name" value="Nitrogenase molybdenum iron protein domain"/>
    <property type="match status" value="2"/>
</dbReference>